<dbReference type="PANTHER" id="PTHR33337">
    <property type="entry name" value="GFA DOMAIN-CONTAINING PROTEIN"/>
    <property type="match status" value="1"/>
</dbReference>
<protein>
    <submittedName>
        <fullName evidence="6">GFA family protein</fullName>
    </submittedName>
</protein>
<keyword evidence="4" id="KW-0456">Lyase</keyword>
<dbReference type="OrthoDB" id="9807246at2"/>
<evidence type="ECO:0000313" key="6">
    <source>
        <dbReference type="EMBL" id="QDL90792.1"/>
    </source>
</evidence>
<evidence type="ECO:0000313" key="7">
    <source>
        <dbReference type="Proteomes" id="UP000305888"/>
    </source>
</evidence>
<dbReference type="EMBL" id="CP040818">
    <property type="protein sequence ID" value="QDL90792.1"/>
    <property type="molecule type" value="Genomic_DNA"/>
</dbReference>
<name>A0A5B8FWL3_9RHOB</name>
<dbReference type="Pfam" id="PF04828">
    <property type="entry name" value="GFA"/>
    <property type="match status" value="1"/>
</dbReference>
<dbReference type="InterPro" id="IPR011057">
    <property type="entry name" value="Mss4-like_sf"/>
</dbReference>
<dbReference type="InterPro" id="IPR006913">
    <property type="entry name" value="CENP-V/GFA"/>
</dbReference>
<evidence type="ECO:0000259" key="5">
    <source>
        <dbReference type="PROSITE" id="PS51891"/>
    </source>
</evidence>
<evidence type="ECO:0000256" key="2">
    <source>
        <dbReference type="ARBA" id="ARBA00022723"/>
    </source>
</evidence>
<reference evidence="6 7" key="1">
    <citation type="submission" date="2019-06" db="EMBL/GenBank/DDBJ databases">
        <title>Genome sequence of Rhodobacteraceae bacterium D4M1.</title>
        <authorList>
            <person name="Cao J."/>
        </authorList>
    </citation>
    <scope>NUCLEOTIDE SEQUENCE [LARGE SCALE GENOMIC DNA]</scope>
    <source>
        <strain evidence="6 7">D4M1</strain>
    </source>
</reference>
<dbReference type="RefSeq" id="WP_138576431.1">
    <property type="nucleotide sequence ID" value="NZ_CP040818.1"/>
</dbReference>
<keyword evidence="2" id="KW-0479">Metal-binding</keyword>
<keyword evidence="7" id="KW-1185">Reference proteome</keyword>
<dbReference type="SUPFAM" id="SSF51316">
    <property type="entry name" value="Mss4-like"/>
    <property type="match status" value="1"/>
</dbReference>
<accession>A0A5B8FWL3</accession>
<sequence>MRRTGGCLCRSVTYEVFRSGATFGACHCDTCRTWTGSVTLALTVEKDDLAVSGDSLKWFASSDRGARGFCELCGSGLFYRITAGVQAGQWHVGVGTLDSLDGLKLAREIFHDRTAGAYALAGDLKRMTAAEAQAHFATLG</sequence>
<dbReference type="Gene3D" id="3.90.1590.10">
    <property type="entry name" value="glutathione-dependent formaldehyde- activating enzyme (gfa)"/>
    <property type="match status" value="1"/>
</dbReference>
<evidence type="ECO:0000256" key="3">
    <source>
        <dbReference type="ARBA" id="ARBA00022833"/>
    </source>
</evidence>
<feature type="domain" description="CENP-V/GFA" evidence="5">
    <location>
        <begin position="3"/>
        <end position="119"/>
    </location>
</feature>
<comment type="similarity">
    <text evidence="1">Belongs to the Gfa family.</text>
</comment>
<proteinExistence type="inferred from homology"/>
<gene>
    <name evidence="6" type="ORF">FDP22_02700</name>
</gene>
<dbReference type="KEGG" id="ppru:FDP22_02700"/>
<dbReference type="GO" id="GO:0016846">
    <property type="term" value="F:carbon-sulfur lyase activity"/>
    <property type="evidence" value="ECO:0007669"/>
    <property type="project" value="InterPro"/>
</dbReference>
<dbReference type="AlphaFoldDB" id="A0A5B8FWL3"/>
<organism evidence="6 7">
    <name type="scientific">Paroceanicella profunda</name>
    <dbReference type="NCBI Taxonomy" id="2579971"/>
    <lineage>
        <taxon>Bacteria</taxon>
        <taxon>Pseudomonadati</taxon>
        <taxon>Pseudomonadota</taxon>
        <taxon>Alphaproteobacteria</taxon>
        <taxon>Rhodobacterales</taxon>
        <taxon>Paracoccaceae</taxon>
        <taxon>Paroceanicella</taxon>
    </lineage>
</organism>
<evidence type="ECO:0000256" key="4">
    <source>
        <dbReference type="ARBA" id="ARBA00023239"/>
    </source>
</evidence>
<dbReference type="GO" id="GO:0046872">
    <property type="term" value="F:metal ion binding"/>
    <property type="evidence" value="ECO:0007669"/>
    <property type="project" value="UniProtKB-KW"/>
</dbReference>
<dbReference type="PANTHER" id="PTHR33337:SF40">
    <property type="entry name" value="CENP-V_GFA DOMAIN-CONTAINING PROTEIN-RELATED"/>
    <property type="match status" value="1"/>
</dbReference>
<evidence type="ECO:0000256" key="1">
    <source>
        <dbReference type="ARBA" id="ARBA00005495"/>
    </source>
</evidence>
<keyword evidence="3" id="KW-0862">Zinc</keyword>
<dbReference type="Proteomes" id="UP000305888">
    <property type="component" value="Chromosome"/>
</dbReference>
<dbReference type="PROSITE" id="PS51891">
    <property type="entry name" value="CENP_V_GFA"/>
    <property type="match status" value="1"/>
</dbReference>